<dbReference type="InterPro" id="IPR012337">
    <property type="entry name" value="RNaseH-like_sf"/>
</dbReference>
<evidence type="ECO:0000313" key="3">
    <source>
        <dbReference type="EMBL" id="CAI4004310.1"/>
    </source>
</evidence>
<keyword evidence="5" id="KW-0695">RNA-directed DNA polymerase</keyword>
<accession>A0A9P1D6V0</accession>
<protein>
    <submittedName>
        <fullName evidence="5">Reverse transcriptase domain-containing protein</fullName>
    </submittedName>
</protein>
<dbReference type="SUPFAM" id="SSF53098">
    <property type="entry name" value="Ribonuclease H-like"/>
    <property type="match status" value="1"/>
</dbReference>
<dbReference type="AlphaFoldDB" id="A0A9P1D6V0"/>
<evidence type="ECO:0000313" key="4">
    <source>
        <dbReference type="EMBL" id="CAL1157685.1"/>
    </source>
</evidence>
<keyword evidence="5" id="KW-0808">Transferase</keyword>
<evidence type="ECO:0000259" key="1">
    <source>
        <dbReference type="PROSITE" id="PS50878"/>
    </source>
</evidence>
<dbReference type="EMBL" id="CAMXCT020003407">
    <property type="protein sequence ID" value="CAL1157685.1"/>
    <property type="molecule type" value="Genomic_DNA"/>
</dbReference>
<evidence type="ECO:0000313" key="5">
    <source>
        <dbReference type="EMBL" id="CAL4791622.1"/>
    </source>
</evidence>
<reference evidence="3" key="1">
    <citation type="submission" date="2022-10" db="EMBL/GenBank/DDBJ databases">
        <authorList>
            <person name="Chen Y."/>
            <person name="Dougan E. K."/>
            <person name="Chan C."/>
            <person name="Rhodes N."/>
            <person name="Thang M."/>
        </authorList>
    </citation>
    <scope>NUCLEOTIDE SEQUENCE</scope>
</reference>
<gene>
    <name evidence="3" type="ORF">C1SCF055_LOCUS30106</name>
</gene>
<dbReference type="Gene3D" id="3.30.420.10">
    <property type="entry name" value="Ribonuclease H-like superfamily/Ribonuclease H"/>
    <property type="match status" value="1"/>
</dbReference>
<keyword evidence="5" id="KW-0548">Nucleotidyltransferase</keyword>
<feature type="domain" description="RNase H type-1" evidence="2">
    <location>
        <begin position="414"/>
        <end position="563"/>
    </location>
</feature>
<dbReference type="InterPro" id="IPR000477">
    <property type="entry name" value="RT_dom"/>
</dbReference>
<dbReference type="InterPro" id="IPR002156">
    <property type="entry name" value="RNaseH_domain"/>
</dbReference>
<dbReference type="GO" id="GO:0003964">
    <property type="term" value="F:RNA-directed DNA polymerase activity"/>
    <property type="evidence" value="ECO:0007669"/>
    <property type="project" value="UniProtKB-KW"/>
</dbReference>
<dbReference type="OrthoDB" id="416454at2759"/>
<proteinExistence type="predicted"/>
<dbReference type="EMBL" id="CAMXCT030003407">
    <property type="protein sequence ID" value="CAL4791622.1"/>
    <property type="molecule type" value="Genomic_DNA"/>
</dbReference>
<dbReference type="PROSITE" id="PS50879">
    <property type="entry name" value="RNASE_H_1"/>
    <property type="match status" value="1"/>
</dbReference>
<dbReference type="GO" id="GO:0003676">
    <property type="term" value="F:nucleic acid binding"/>
    <property type="evidence" value="ECO:0007669"/>
    <property type="project" value="InterPro"/>
</dbReference>
<evidence type="ECO:0000313" key="6">
    <source>
        <dbReference type="Proteomes" id="UP001152797"/>
    </source>
</evidence>
<reference evidence="4" key="2">
    <citation type="submission" date="2024-04" db="EMBL/GenBank/DDBJ databases">
        <authorList>
            <person name="Chen Y."/>
            <person name="Shah S."/>
            <person name="Dougan E. K."/>
            <person name="Thang M."/>
            <person name="Chan C."/>
        </authorList>
    </citation>
    <scope>NUCLEOTIDE SEQUENCE [LARGE SCALE GENOMIC DNA]</scope>
</reference>
<dbReference type="GO" id="GO:0004523">
    <property type="term" value="F:RNA-DNA hybrid ribonuclease activity"/>
    <property type="evidence" value="ECO:0007669"/>
    <property type="project" value="InterPro"/>
</dbReference>
<dbReference type="Proteomes" id="UP001152797">
    <property type="component" value="Unassembled WGS sequence"/>
</dbReference>
<sequence>MILVDWAYHVYMKLLTPSVHVFSYVDNLTAAGFRPLQVVSAFFSTMGFFKLWGLSLDLDKSYVWGLTPQCRQIMAYLGLSLKQDVLELGGNMCFGRPRRNRLLKARALLLTGKWAKLRRSRAPAAQKVAILPASFWAVALHGVAICPVPDGHLHDLRQSANKALRWNQAGSNAMLRFALQPNMMADPGFYHVMLVLTTFQRICRGSHTLLACWRWWFQSFQGDLQQGPFSVLLTTLTSVGWELVDPPWIRDHLGGDHDFLLMSGPLMKQLIQDAWLLKVAQNVHHRPTMAGLTGIDRHVTVETNTTLTAHQLSLQMALQSGTFIDTWSHSKYDKSKQGYCQVCDCPNTHQHLLVCSKYQHLREKFSLTSAELTSWPPCFAHHLLCPRSPFVDALRAYFLNVPDKSNIFDSGPEADEVNHLFTDGSCFAHGRRETHLAAWAVYNATTQRPLGTGPVPGLEQTIGRGELSALVFALRWALHFQVKTHLWIDAKWVHDGFQQRKRHTPNGDLWLEVDNLLANGAAHLVDSSWIPSHLDLARCESPFEEWIARNNAAVDVMAVRCNHERPQSLWTLVNQQRDWDQCWRDRLQKLRHYYFHIYEITHQPPSASEVIPVVSSDEEENEGSLYSFADVLSGASDFCTFQATTGFPFSFLQNLMSWIHDHDDCEEVPRPVSLLEVTVGLLHFDPIHFPHRNPTTGEWTDQDRLLLFERPTLAYYLGIVQKTFQYLATQFRSLDPILRSINCLNLGVHIPQKGIFLRLPRALRSDINMMLGGFTRTRPVRRSADLARPL</sequence>
<keyword evidence="6" id="KW-1185">Reference proteome</keyword>
<dbReference type="InterPro" id="IPR036397">
    <property type="entry name" value="RNaseH_sf"/>
</dbReference>
<name>A0A9P1D6V0_9DINO</name>
<dbReference type="PROSITE" id="PS50878">
    <property type="entry name" value="RT_POL"/>
    <property type="match status" value="1"/>
</dbReference>
<feature type="domain" description="Reverse transcriptase" evidence="1">
    <location>
        <begin position="1"/>
        <end position="81"/>
    </location>
</feature>
<comment type="caution">
    <text evidence="3">The sequence shown here is derived from an EMBL/GenBank/DDBJ whole genome shotgun (WGS) entry which is preliminary data.</text>
</comment>
<evidence type="ECO:0000259" key="2">
    <source>
        <dbReference type="PROSITE" id="PS50879"/>
    </source>
</evidence>
<dbReference type="EMBL" id="CAMXCT010003407">
    <property type="protein sequence ID" value="CAI4004310.1"/>
    <property type="molecule type" value="Genomic_DNA"/>
</dbReference>
<organism evidence="3">
    <name type="scientific">Cladocopium goreaui</name>
    <dbReference type="NCBI Taxonomy" id="2562237"/>
    <lineage>
        <taxon>Eukaryota</taxon>
        <taxon>Sar</taxon>
        <taxon>Alveolata</taxon>
        <taxon>Dinophyceae</taxon>
        <taxon>Suessiales</taxon>
        <taxon>Symbiodiniaceae</taxon>
        <taxon>Cladocopium</taxon>
    </lineage>
</organism>